<evidence type="ECO:0000313" key="1">
    <source>
        <dbReference type="EMBL" id="JAE15202.1"/>
    </source>
</evidence>
<reference evidence="1" key="1">
    <citation type="submission" date="2014-09" db="EMBL/GenBank/DDBJ databases">
        <authorList>
            <person name="Magalhaes I.L.F."/>
            <person name="Oliveira U."/>
            <person name="Santos F.R."/>
            <person name="Vidigal T.H.D.A."/>
            <person name="Brescovit A.D."/>
            <person name="Santos A.J."/>
        </authorList>
    </citation>
    <scope>NUCLEOTIDE SEQUENCE</scope>
    <source>
        <tissue evidence="1">Shoot tissue taken approximately 20 cm above the soil surface</tissue>
    </source>
</reference>
<dbReference type="AlphaFoldDB" id="A0A0A9FSF9"/>
<proteinExistence type="predicted"/>
<name>A0A0A9FSF9_ARUDO</name>
<dbReference type="EMBL" id="GBRH01182694">
    <property type="protein sequence ID" value="JAE15202.1"/>
    <property type="molecule type" value="Transcribed_RNA"/>
</dbReference>
<protein>
    <submittedName>
        <fullName evidence="1">Uncharacterized protein</fullName>
    </submittedName>
</protein>
<reference evidence="1" key="2">
    <citation type="journal article" date="2015" name="Data Brief">
        <title>Shoot transcriptome of the giant reed, Arundo donax.</title>
        <authorList>
            <person name="Barrero R.A."/>
            <person name="Guerrero F.D."/>
            <person name="Moolhuijzen P."/>
            <person name="Goolsby J.A."/>
            <person name="Tidwell J."/>
            <person name="Bellgard S.E."/>
            <person name="Bellgard M.I."/>
        </authorList>
    </citation>
    <scope>NUCLEOTIDE SEQUENCE</scope>
    <source>
        <tissue evidence="1">Shoot tissue taken approximately 20 cm above the soil surface</tissue>
    </source>
</reference>
<accession>A0A0A9FSF9</accession>
<sequence>MFVCGYVAMGIVVMLLRYYPLVNLDWSSNGACSI</sequence>
<organism evidence="1">
    <name type="scientific">Arundo donax</name>
    <name type="common">Giant reed</name>
    <name type="synonym">Donax arundinaceus</name>
    <dbReference type="NCBI Taxonomy" id="35708"/>
    <lineage>
        <taxon>Eukaryota</taxon>
        <taxon>Viridiplantae</taxon>
        <taxon>Streptophyta</taxon>
        <taxon>Embryophyta</taxon>
        <taxon>Tracheophyta</taxon>
        <taxon>Spermatophyta</taxon>
        <taxon>Magnoliopsida</taxon>
        <taxon>Liliopsida</taxon>
        <taxon>Poales</taxon>
        <taxon>Poaceae</taxon>
        <taxon>PACMAD clade</taxon>
        <taxon>Arundinoideae</taxon>
        <taxon>Arundineae</taxon>
        <taxon>Arundo</taxon>
    </lineage>
</organism>